<evidence type="ECO:0000313" key="3">
    <source>
        <dbReference type="Proteomes" id="UP000515307"/>
    </source>
</evidence>
<proteinExistence type="predicted"/>
<evidence type="ECO:0000313" key="2">
    <source>
        <dbReference type="EMBL" id="QNE79324.1"/>
    </source>
</evidence>
<accession>A0A7G7BVF9</accession>
<dbReference type="KEGG" id="sfiy:F0344_19940"/>
<evidence type="ECO:0000256" key="1">
    <source>
        <dbReference type="SAM" id="MobiDB-lite"/>
    </source>
</evidence>
<dbReference type="Proteomes" id="UP000515307">
    <property type="component" value="Chromosome"/>
</dbReference>
<gene>
    <name evidence="2" type="ORF">F0344_19940</name>
</gene>
<sequence length="131" mass="13846">MAPTGGWVDRLAAARPEEFAELFHEALTDDFGAVARLHQMLETASEWCRAHGARGSASELDALTDRLTDLGDELHLVGEGLGHEIHSRSHRAAAAARISPAVAVSGPSVGQQTQAPAPIPPSAVRSLPRSR</sequence>
<organism evidence="2 3">
    <name type="scientific">Streptomyces finlayi</name>
    <dbReference type="NCBI Taxonomy" id="67296"/>
    <lineage>
        <taxon>Bacteria</taxon>
        <taxon>Bacillati</taxon>
        <taxon>Actinomycetota</taxon>
        <taxon>Actinomycetes</taxon>
        <taxon>Kitasatosporales</taxon>
        <taxon>Streptomycetaceae</taxon>
        <taxon>Streptomyces</taxon>
    </lineage>
</organism>
<dbReference type="AlphaFoldDB" id="A0A7G7BVF9"/>
<keyword evidence="3" id="KW-1185">Reference proteome</keyword>
<name>A0A7G7BVF9_9ACTN</name>
<dbReference type="EMBL" id="CP045702">
    <property type="protein sequence ID" value="QNE79324.1"/>
    <property type="molecule type" value="Genomic_DNA"/>
</dbReference>
<feature type="region of interest" description="Disordered" evidence="1">
    <location>
        <begin position="101"/>
        <end position="131"/>
    </location>
</feature>
<reference evidence="3" key="1">
    <citation type="submission" date="2019-10" db="EMBL/GenBank/DDBJ databases">
        <title>Antimicrobial potential of Antarctic Bacteria.</title>
        <authorList>
            <person name="Benaud N."/>
            <person name="Edwards R.J."/>
            <person name="Ferrari B.C."/>
        </authorList>
    </citation>
    <scope>NUCLEOTIDE SEQUENCE [LARGE SCALE GENOMIC DNA]</scope>
    <source>
        <strain evidence="3">NBSH44</strain>
    </source>
</reference>
<protein>
    <submittedName>
        <fullName evidence="2">Uncharacterized protein</fullName>
    </submittedName>
</protein>